<dbReference type="EMBL" id="LT629710">
    <property type="protein sequence ID" value="SDO40029.1"/>
    <property type="molecule type" value="Genomic_DNA"/>
</dbReference>
<dbReference type="Proteomes" id="UP000198741">
    <property type="component" value="Chromosome I"/>
</dbReference>
<dbReference type="PANTHER" id="PTHR34351">
    <property type="entry name" value="SLR1927 PROTEIN-RELATED"/>
    <property type="match status" value="1"/>
</dbReference>
<keyword evidence="2" id="KW-0812">Transmembrane</keyword>
<dbReference type="PANTHER" id="PTHR34351:SF1">
    <property type="entry name" value="SLR1927 PROTEIN"/>
    <property type="match status" value="1"/>
</dbReference>
<feature type="transmembrane region" description="Helical" evidence="2">
    <location>
        <begin position="46"/>
        <end position="66"/>
    </location>
</feature>
<keyword evidence="2" id="KW-1133">Transmembrane helix</keyword>
<proteinExistence type="predicted"/>
<dbReference type="Pfam" id="PF01882">
    <property type="entry name" value="DUF58"/>
    <property type="match status" value="1"/>
</dbReference>
<dbReference type="STRING" id="1090615.SAMN04515671_0820"/>
<evidence type="ECO:0000259" key="3">
    <source>
        <dbReference type="Pfam" id="PF01882"/>
    </source>
</evidence>
<organism evidence="4 5">
    <name type="scientific">Nakamurella panacisegetis</name>
    <dbReference type="NCBI Taxonomy" id="1090615"/>
    <lineage>
        <taxon>Bacteria</taxon>
        <taxon>Bacillati</taxon>
        <taxon>Actinomycetota</taxon>
        <taxon>Actinomycetes</taxon>
        <taxon>Nakamurellales</taxon>
        <taxon>Nakamurellaceae</taxon>
        <taxon>Nakamurella</taxon>
    </lineage>
</organism>
<evidence type="ECO:0000313" key="4">
    <source>
        <dbReference type="EMBL" id="SDO40029.1"/>
    </source>
</evidence>
<feature type="transmembrane region" description="Helical" evidence="2">
    <location>
        <begin position="72"/>
        <end position="93"/>
    </location>
</feature>
<feature type="domain" description="DUF58" evidence="3">
    <location>
        <begin position="238"/>
        <end position="320"/>
    </location>
</feature>
<keyword evidence="2" id="KW-0472">Membrane</keyword>
<evidence type="ECO:0000256" key="1">
    <source>
        <dbReference type="SAM" id="MobiDB-lite"/>
    </source>
</evidence>
<accession>A0A1H0J974</accession>
<dbReference type="RefSeq" id="WP_090474703.1">
    <property type="nucleotide sequence ID" value="NZ_LT629710.1"/>
</dbReference>
<protein>
    <recommendedName>
        <fullName evidence="3">DUF58 domain-containing protein</fullName>
    </recommendedName>
</protein>
<keyword evidence="5" id="KW-1185">Reference proteome</keyword>
<feature type="region of interest" description="Disordered" evidence="1">
    <location>
        <begin position="1"/>
        <end position="30"/>
    </location>
</feature>
<reference evidence="4 5" key="1">
    <citation type="submission" date="2016-10" db="EMBL/GenBank/DDBJ databases">
        <authorList>
            <person name="de Groot N.N."/>
        </authorList>
    </citation>
    <scope>NUCLEOTIDE SEQUENCE [LARGE SCALE GENOMIC DNA]</scope>
    <source>
        <strain evidence="5">P4-7,KCTC 19426,CECT 7604</strain>
    </source>
</reference>
<dbReference type="AlphaFoldDB" id="A0A1H0J974"/>
<evidence type="ECO:0000313" key="5">
    <source>
        <dbReference type="Proteomes" id="UP000198741"/>
    </source>
</evidence>
<evidence type="ECO:0000256" key="2">
    <source>
        <dbReference type="SAM" id="Phobius"/>
    </source>
</evidence>
<gene>
    <name evidence="4" type="ORF">SAMN04515671_0820</name>
</gene>
<dbReference type="InterPro" id="IPR002881">
    <property type="entry name" value="DUF58"/>
</dbReference>
<sequence>MTGRRSAPVSRHRVQRPPSPPEEDSATPFDAAGDGWRGALRVVTSLGWTVLVAMVVSIAVGVATGWTEWTGIGLALALIFLVCVAMSLGRFAFALQLRVSDRRLVAGEPGRVGVRVQNTSRRRLMPAAMELKVRSSADVDAPATFTVTIPSLPGHGAHDVILPVPTQRRTVLVVGPVRAIRGDVLGLIRRVVGWPLAEKVYVHPRTVRSATTLAGFVRDLEGEESSVRTASDLSFHSLRDYVPGDDRRHVHWKKTARTGTLLVREFLQTRRSMVVVVLSTDPADYFDDDEFELAVSCAASITGDLLRAGREVVGGVAAGDIRGVAVPGVLDQYAALQKLSGAGALVPTAKAAVRRHPNLSLLIQVFGSTVTAAQVRAAYDTKPPGATLLGVRVHGAASDVQGGYLAGDTVTVRELAELPIALRSGATGRGVRR</sequence>
<name>A0A1H0J974_9ACTN</name>